<evidence type="ECO:0000256" key="2">
    <source>
        <dbReference type="ARBA" id="ARBA00007613"/>
    </source>
</evidence>
<organism evidence="8 9">
    <name type="scientific">Alkalimonas delamerensis</name>
    <dbReference type="NCBI Taxonomy" id="265981"/>
    <lineage>
        <taxon>Bacteria</taxon>
        <taxon>Pseudomonadati</taxon>
        <taxon>Pseudomonadota</taxon>
        <taxon>Gammaproteobacteria</taxon>
        <taxon>Alkalimonas</taxon>
    </lineage>
</organism>
<dbReference type="SUPFAM" id="SSF56954">
    <property type="entry name" value="Outer membrane efflux proteins (OEP)"/>
    <property type="match status" value="1"/>
</dbReference>
<evidence type="ECO:0000313" key="8">
    <source>
        <dbReference type="EMBL" id="MDP4528798.1"/>
    </source>
</evidence>
<evidence type="ECO:0000256" key="3">
    <source>
        <dbReference type="ARBA" id="ARBA00022448"/>
    </source>
</evidence>
<dbReference type="RefSeq" id="WP_305944905.1">
    <property type="nucleotide sequence ID" value="NZ_JAUZVY010000002.1"/>
</dbReference>
<evidence type="ECO:0000256" key="1">
    <source>
        <dbReference type="ARBA" id="ARBA00004442"/>
    </source>
</evidence>
<protein>
    <submittedName>
        <fullName evidence="8">TolC family protein</fullName>
    </submittedName>
</protein>
<dbReference type="EMBL" id="JAUZVY010000002">
    <property type="protein sequence ID" value="MDP4528798.1"/>
    <property type="molecule type" value="Genomic_DNA"/>
</dbReference>
<evidence type="ECO:0000256" key="6">
    <source>
        <dbReference type="ARBA" id="ARBA00023136"/>
    </source>
</evidence>
<comment type="caution">
    <text evidence="8">The sequence shown here is derived from an EMBL/GenBank/DDBJ whole genome shotgun (WGS) entry which is preliminary data.</text>
</comment>
<gene>
    <name evidence="8" type="ORF">Q3O59_07095</name>
</gene>
<evidence type="ECO:0000256" key="7">
    <source>
        <dbReference type="ARBA" id="ARBA00023237"/>
    </source>
</evidence>
<sequence length="452" mass="50628">MRCSNFITARTAPVLALLATLGSPIDGHSSSLSFAEAEQQLATNWQWLAQQADVDAWQAQQQALNSLNLPQLSVTIAGIAYEKDVRFDIPVINQPAELDVFRSGIRSQLNLLWPLYTGGRTQAAQQQIAERVGEAEAEQRLQQQKLIKRLFDLYFSAQMTRQVVQVRQQALSTLELHVHKAKRFEQEGLITALQRMQAEVAHADARRSLIEAQHQASDVRAALANLLQIPILHCLSTPLPAPVQLEHPADWYLQLAKQHNPVFSQLSAKTGQLQQQLRIEQGKRLPEVFLVASYDLNRSATPLTEPDWSIGLGMRYHFTTPINRSASATAVVNRQQQLQYTEQQATADIQLAVESSYRLVQQQQQHFELLQQDLQLAREHARLQQHAFAEGMATSLDVTDARLKQAAAEVQALQAAFLHASALAQLAQLTGQPELLGRWLPTLQQQQPCLDD</sequence>
<dbReference type="InterPro" id="IPR051906">
    <property type="entry name" value="TolC-like"/>
</dbReference>
<dbReference type="Gene3D" id="1.20.1600.10">
    <property type="entry name" value="Outer membrane efflux proteins (OEP)"/>
    <property type="match status" value="1"/>
</dbReference>
<keyword evidence="3" id="KW-0813">Transport</keyword>
<dbReference type="PANTHER" id="PTHR30026">
    <property type="entry name" value="OUTER MEMBRANE PROTEIN TOLC"/>
    <property type="match status" value="1"/>
</dbReference>
<proteinExistence type="inferred from homology"/>
<keyword evidence="5" id="KW-0812">Transmembrane</keyword>
<evidence type="ECO:0000256" key="5">
    <source>
        <dbReference type="ARBA" id="ARBA00022692"/>
    </source>
</evidence>
<comment type="similarity">
    <text evidence="2">Belongs to the outer membrane factor (OMF) (TC 1.B.17) family.</text>
</comment>
<accession>A0ABT9GP97</accession>
<evidence type="ECO:0000313" key="9">
    <source>
        <dbReference type="Proteomes" id="UP001236258"/>
    </source>
</evidence>
<keyword evidence="6" id="KW-0472">Membrane</keyword>
<dbReference type="Proteomes" id="UP001236258">
    <property type="component" value="Unassembled WGS sequence"/>
</dbReference>
<keyword evidence="9" id="KW-1185">Reference proteome</keyword>
<reference evidence="8 9" key="1">
    <citation type="submission" date="2023-08" db="EMBL/GenBank/DDBJ databases">
        <authorList>
            <person name="Joshi A."/>
            <person name="Thite S."/>
        </authorList>
    </citation>
    <scope>NUCLEOTIDE SEQUENCE [LARGE SCALE GENOMIC DNA]</scope>
    <source>
        <strain evidence="8 9">1E1</strain>
    </source>
</reference>
<dbReference type="Pfam" id="PF02321">
    <property type="entry name" value="OEP"/>
    <property type="match status" value="2"/>
</dbReference>
<name>A0ABT9GP97_9GAMM</name>
<evidence type="ECO:0000256" key="4">
    <source>
        <dbReference type="ARBA" id="ARBA00022452"/>
    </source>
</evidence>
<comment type="subcellular location">
    <subcellularLocation>
        <location evidence="1">Cell outer membrane</location>
    </subcellularLocation>
</comment>
<dbReference type="PANTHER" id="PTHR30026:SF5">
    <property type="entry name" value="ABC-TYPE EFFLUX SYSTEM SECRETIN COMPONENT"/>
    <property type="match status" value="1"/>
</dbReference>
<dbReference type="InterPro" id="IPR003423">
    <property type="entry name" value="OMP_efflux"/>
</dbReference>
<keyword evidence="4" id="KW-1134">Transmembrane beta strand</keyword>
<keyword evidence="7" id="KW-0998">Cell outer membrane</keyword>